<evidence type="ECO:0000256" key="5">
    <source>
        <dbReference type="ARBA" id="ARBA00023141"/>
    </source>
</evidence>
<evidence type="ECO:0000256" key="10">
    <source>
        <dbReference type="RuleBase" id="RU361254"/>
    </source>
</evidence>
<evidence type="ECO:0000256" key="1">
    <source>
        <dbReference type="ARBA" id="ARBA00004741"/>
    </source>
</evidence>
<comment type="catalytic activity">
    <reaction evidence="8 10">
        <text>prephenate + H(+) = 3-phenylpyruvate + CO2 + H2O</text>
        <dbReference type="Rhea" id="RHEA:21648"/>
        <dbReference type="ChEBI" id="CHEBI:15377"/>
        <dbReference type="ChEBI" id="CHEBI:15378"/>
        <dbReference type="ChEBI" id="CHEBI:16526"/>
        <dbReference type="ChEBI" id="CHEBI:18005"/>
        <dbReference type="ChEBI" id="CHEBI:29934"/>
        <dbReference type="EC" id="4.2.1.51"/>
    </reaction>
</comment>
<protein>
    <recommendedName>
        <fullName evidence="3 10">Prephenate dehydratase</fullName>
        <shortName evidence="10">PDT</shortName>
        <ecNumber evidence="2 10">4.2.1.51</ecNumber>
    </recommendedName>
</protein>
<dbReference type="EC" id="4.2.1.51" evidence="2 10"/>
<feature type="domain" description="Prephenate dehydratase" evidence="11">
    <location>
        <begin position="2"/>
        <end position="182"/>
    </location>
</feature>
<sequence>MRVGYLGPEGTFSHEAVLASPAAARAEHVPLGTNHDVVLAVQDGRVDRAVAPMENLVEGAVNAVLDALALAAPDVVLTGELVLPVRHCLVAGSPLEPAAVEAVLSHPQPLAQCAGWLRAHAPRARAVPASSTAEAARAVVSQGEPWAAIAPRGAADRYGAVVLAEDIADEPGNATRFVWLARREAAGAFPAAGPGAAEKTSVLFHGAGDGSPGWLVRCLSEFAFRGVNLTRIESRPSRQRLGHYAFHVDLDGAVGHAPVDDAVRALRAHCEEVRVLGSYPAA</sequence>
<proteinExistence type="predicted"/>
<dbReference type="UniPathway" id="UPA00121">
    <property type="reaction ID" value="UER00345"/>
</dbReference>
<evidence type="ECO:0000256" key="6">
    <source>
        <dbReference type="ARBA" id="ARBA00023222"/>
    </source>
</evidence>
<dbReference type="NCBIfam" id="NF008865">
    <property type="entry name" value="PRK11898.1"/>
    <property type="match status" value="1"/>
</dbReference>
<keyword evidence="6 10" id="KW-0584">Phenylalanine biosynthesis</keyword>
<dbReference type="SUPFAM" id="SSF53850">
    <property type="entry name" value="Periplasmic binding protein-like II"/>
    <property type="match status" value="1"/>
</dbReference>
<dbReference type="PANTHER" id="PTHR21022:SF19">
    <property type="entry name" value="PREPHENATE DEHYDRATASE-RELATED"/>
    <property type="match status" value="1"/>
</dbReference>
<dbReference type="PROSITE" id="PS00858">
    <property type="entry name" value="PREPHENATE_DEHYDR_2"/>
    <property type="match status" value="1"/>
</dbReference>
<dbReference type="InterPro" id="IPR008242">
    <property type="entry name" value="Chor_mutase/pphenate_deHydtase"/>
</dbReference>
<dbReference type="GO" id="GO:0005737">
    <property type="term" value="C:cytoplasm"/>
    <property type="evidence" value="ECO:0007669"/>
    <property type="project" value="TreeGrafter"/>
</dbReference>
<evidence type="ECO:0000256" key="4">
    <source>
        <dbReference type="ARBA" id="ARBA00022605"/>
    </source>
</evidence>
<name>A0A6J4T7L6_9ACTN</name>
<keyword evidence="5 10" id="KW-0057">Aromatic amino acid biosynthesis</keyword>
<gene>
    <name evidence="10" type="primary">pheA</name>
    <name evidence="13" type="ORF">AVDCRST_MAG13-3067</name>
</gene>
<reference evidence="13" key="1">
    <citation type="submission" date="2020-02" db="EMBL/GenBank/DDBJ databases">
        <authorList>
            <person name="Meier V. D."/>
        </authorList>
    </citation>
    <scope>NUCLEOTIDE SEQUENCE</scope>
    <source>
        <strain evidence="13">AVDCRST_MAG13</strain>
    </source>
</reference>
<evidence type="ECO:0000259" key="11">
    <source>
        <dbReference type="PROSITE" id="PS51171"/>
    </source>
</evidence>
<dbReference type="Gene3D" id="3.30.70.260">
    <property type="match status" value="1"/>
</dbReference>
<dbReference type="AlphaFoldDB" id="A0A6J4T7L6"/>
<comment type="pathway">
    <text evidence="1 10">Amino-acid biosynthesis; L-phenylalanine biosynthesis; phenylpyruvate from prephenate: step 1/1.</text>
</comment>
<keyword evidence="4 10" id="KW-0028">Amino-acid biosynthesis</keyword>
<accession>A0A6J4T7L6</accession>
<dbReference type="InterPro" id="IPR045865">
    <property type="entry name" value="ACT-like_dom_sf"/>
</dbReference>
<dbReference type="PROSITE" id="PS51671">
    <property type="entry name" value="ACT"/>
    <property type="match status" value="1"/>
</dbReference>
<dbReference type="PANTHER" id="PTHR21022">
    <property type="entry name" value="PREPHENATE DEHYDRATASE P PROTEIN"/>
    <property type="match status" value="1"/>
</dbReference>
<dbReference type="InterPro" id="IPR018528">
    <property type="entry name" value="Preph_deHydtase_CS"/>
</dbReference>
<evidence type="ECO:0000256" key="7">
    <source>
        <dbReference type="ARBA" id="ARBA00023239"/>
    </source>
</evidence>
<feature type="domain" description="ACT" evidence="12">
    <location>
        <begin position="203"/>
        <end position="280"/>
    </location>
</feature>
<dbReference type="Gene3D" id="3.40.190.10">
    <property type="entry name" value="Periplasmic binding protein-like II"/>
    <property type="match status" value="2"/>
</dbReference>
<dbReference type="Pfam" id="PF00800">
    <property type="entry name" value="PDT"/>
    <property type="match status" value="1"/>
</dbReference>
<keyword evidence="7 10" id="KW-0456">Lyase</keyword>
<feature type="site" description="Essential for prephenate dehydratase activity" evidence="9">
    <location>
        <position position="175"/>
    </location>
</feature>
<evidence type="ECO:0000259" key="12">
    <source>
        <dbReference type="PROSITE" id="PS51671"/>
    </source>
</evidence>
<evidence type="ECO:0000256" key="9">
    <source>
        <dbReference type="PIRSR" id="PIRSR001500-2"/>
    </source>
</evidence>
<dbReference type="PROSITE" id="PS51171">
    <property type="entry name" value="PREPHENATE_DEHYDR_3"/>
    <property type="match status" value="1"/>
</dbReference>
<evidence type="ECO:0000256" key="3">
    <source>
        <dbReference type="ARBA" id="ARBA00021872"/>
    </source>
</evidence>
<dbReference type="GO" id="GO:0004664">
    <property type="term" value="F:prephenate dehydratase activity"/>
    <property type="evidence" value="ECO:0007669"/>
    <property type="project" value="UniProtKB-UniRule"/>
</dbReference>
<dbReference type="CDD" id="cd04905">
    <property type="entry name" value="ACT_CM-PDT"/>
    <property type="match status" value="1"/>
</dbReference>
<dbReference type="GO" id="GO:0009094">
    <property type="term" value="P:L-phenylalanine biosynthetic process"/>
    <property type="evidence" value="ECO:0007669"/>
    <property type="project" value="UniProtKB-UniPathway"/>
</dbReference>
<evidence type="ECO:0000313" key="13">
    <source>
        <dbReference type="EMBL" id="CAA9515838.1"/>
    </source>
</evidence>
<evidence type="ECO:0000256" key="8">
    <source>
        <dbReference type="ARBA" id="ARBA00047848"/>
    </source>
</evidence>
<dbReference type="PIRSF" id="PIRSF001500">
    <property type="entry name" value="Chor_mut_pdt_Ppr"/>
    <property type="match status" value="1"/>
</dbReference>
<dbReference type="SUPFAM" id="SSF55021">
    <property type="entry name" value="ACT-like"/>
    <property type="match status" value="1"/>
</dbReference>
<dbReference type="InterPro" id="IPR001086">
    <property type="entry name" value="Preph_deHydtase"/>
</dbReference>
<evidence type="ECO:0000256" key="2">
    <source>
        <dbReference type="ARBA" id="ARBA00013147"/>
    </source>
</evidence>
<organism evidence="13">
    <name type="scientific">uncultured Solirubrobacteraceae bacterium</name>
    <dbReference type="NCBI Taxonomy" id="1162706"/>
    <lineage>
        <taxon>Bacteria</taxon>
        <taxon>Bacillati</taxon>
        <taxon>Actinomycetota</taxon>
        <taxon>Thermoleophilia</taxon>
        <taxon>Solirubrobacterales</taxon>
        <taxon>Solirubrobacteraceae</taxon>
        <taxon>environmental samples</taxon>
    </lineage>
</organism>
<dbReference type="InterPro" id="IPR002912">
    <property type="entry name" value="ACT_dom"/>
</dbReference>
<dbReference type="EMBL" id="CADCVO010000497">
    <property type="protein sequence ID" value="CAA9515838.1"/>
    <property type="molecule type" value="Genomic_DNA"/>
</dbReference>